<accession>A0ACC2SCF9</accession>
<gene>
    <name evidence="1" type="ORF">DSO57_1034651</name>
</gene>
<dbReference type="Proteomes" id="UP001165960">
    <property type="component" value="Unassembled WGS sequence"/>
</dbReference>
<name>A0ACC2SCF9_9FUNG</name>
<evidence type="ECO:0000313" key="1">
    <source>
        <dbReference type="EMBL" id="KAJ9060084.1"/>
    </source>
</evidence>
<reference evidence="1" key="1">
    <citation type="submission" date="2022-04" db="EMBL/GenBank/DDBJ databases">
        <title>Genome of the entomopathogenic fungus Entomophthora muscae.</title>
        <authorList>
            <person name="Elya C."/>
            <person name="Lovett B.R."/>
            <person name="Lee E."/>
            <person name="Macias A.M."/>
            <person name="Hajek A.E."/>
            <person name="De Bivort B.L."/>
            <person name="Kasson M.T."/>
            <person name="De Fine Licht H.H."/>
            <person name="Stajich J.E."/>
        </authorList>
    </citation>
    <scope>NUCLEOTIDE SEQUENCE</scope>
    <source>
        <strain evidence="1">Berkeley</strain>
    </source>
</reference>
<organism evidence="1 2">
    <name type="scientific">Entomophthora muscae</name>
    <dbReference type="NCBI Taxonomy" id="34485"/>
    <lineage>
        <taxon>Eukaryota</taxon>
        <taxon>Fungi</taxon>
        <taxon>Fungi incertae sedis</taxon>
        <taxon>Zoopagomycota</taxon>
        <taxon>Entomophthoromycotina</taxon>
        <taxon>Entomophthoromycetes</taxon>
        <taxon>Entomophthorales</taxon>
        <taxon>Entomophthoraceae</taxon>
        <taxon>Entomophthora</taxon>
    </lineage>
</organism>
<protein>
    <submittedName>
        <fullName evidence="1">Uncharacterized protein</fullName>
    </submittedName>
</protein>
<comment type="caution">
    <text evidence="1">The sequence shown here is derived from an EMBL/GenBank/DDBJ whole genome shotgun (WGS) entry which is preliminary data.</text>
</comment>
<proteinExistence type="predicted"/>
<keyword evidence="2" id="KW-1185">Reference proteome</keyword>
<dbReference type="EMBL" id="QTSX02005262">
    <property type="protein sequence ID" value="KAJ9060084.1"/>
    <property type="molecule type" value="Genomic_DNA"/>
</dbReference>
<sequence length="163" mass="18488">MQAKYKLLTNHSSLLENNNSSKPVPGYNPGHTLGTDDQEPHKSPTQGSFSSSVGGVGEHLDKEMLKGDCIMISKMAPFNGRGSEAENFLREFKNQSKLMLWPEKLCWFSMLMGPEASQWFEQTNWTSWKEVEQSFQDEFEERVISSEAYSKVCLLKQGQAETL</sequence>
<evidence type="ECO:0000313" key="2">
    <source>
        <dbReference type="Proteomes" id="UP001165960"/>
    </source>
</evidence>